<dbReference type="PANTHER" id="PTHR43763:SF6">
    <property type="entry name" value="XAA-PRO AMINOPEPTIDASE 1"/>
    <property type="match status" value="1"/>
</dbReference>
<evidence type="ECO:0000256" key="3">
    <source>
        <dbReference type="ARBA" id="ARBA00022801"/>
    </source>
</evidence>
<feature type="domain" description="Creatinase N-terminal" evidence="5">
    <location>
        <begin position="7"/>
        <end position="130"/>
    </location>
</feature>
<feature type="domain" description="Peptidase M24" evidence="4">
    <location>
        <begin position="309"/>
        <end position="519"/>
    </location>
</feature>
<keyword evidence="3 7" id="KW-0378">Hydrolase</keyword>
<dbReference type="InterPro" id="IPR000994">
    <property type="entry name" value="Pept_M24"/>
</dbReference>
<comment type="similarity">
    <text evidence="1">Belongs to the peptidase M24B family.</text>
</comment>
<dbReference type="InterPro" id="IPR036005">
    <property type="entry name" value="Creatinase/aminopeptidase-like"/>
</dbReference>
<accession>A0ABU8NTM8</accession>
<dbReference type="Gene3D" id="3.40.350.10">
    <property type="entry name" value="Creatinase/prolidase N-terminal domain"/>
    <property type="match status" value="2"/>
</dbReference>
<evidence type="ECO:0000313" key="7">
    <source>
        <dbReference type="EMBL" id="MEJ2905624.1"/>
    </source>
</evidence>
<dbReference type="InterPro" id="IPR000587">
    <property type="entry name" value="Creatinase_N"/>
</dbReference>
<keyword evidence="7" id="KW-0645">Protease</keyword>
<dbReference type="Pfam" id="PF16188">
    <property type="entry name" value="Peptidase_M24_C"/>
    <property type="match status" value="1"/>
</dbReference>
<protein>
    <submittedName>
        <fullName evidence="7">Aminopeptidase P family protein</fullName>
        <ecNumber evidence="7">3.4.11.9</ecNumber>
    </submittedName>
</protein>
<dbReference type="EMBL" id="JBBEUB010000014">
    <property type="protein sequence ID" value="MEJ2905624.1"/>
    <property type="molecule type" value="Genomic_DNA"/>
</dbReference>
<evidence type="ECO:0000256" key="2">
    <source>
        <dbReference type="ARBA" id="ARBA00022723"/>
    </source>
</evidence>
<evidence type="ECO:0000313" key="8">
    <source>
        <dbReference type="Proteomes" id="UP001378956"/>
    </source>
</evidence>
<reference evidence="7 8" key="1">
    <citation type="submission" date="2024-03" db="EMBL/GenBank/DDBJ databases">
        <title>Sequence of Lycoming College Course Isolates.</title>
        <authorList>
            <person name="Plotts O."/>
            <person name="Newman J."/>
        </authorList>
    </citation>
    <scope>NUCLEOTIDE SEQUENCE [LARGE SCALE GENOMIC DNA]</scope>
    <source>
        <strain evidence="7 8">CJB-3</strain>
    </source>
</reference>
<dbReference type="SUPFAM" id="SSF53092">
    <property type="entry name" value="Creatinase/prolidase N-terminal domain"/>
    <property type="match status" value="1"/>
</dbReference>
<sequence length="595" mass="66572">MTYPEKLSAIRKQMQADNVQAYIIPSADPHISEYLPDHYKCIPFTSGFTGSAGTLVITADFAGLWADFRYFEQAAEQLENSGFELVKQKVQHAPEYIQWLIEKLDNGAVVASNEKLLSLLLGDLFTQQFSVKNISLANKDYLSAIWENRPELPNQSAFLIAEKHIGQSVSSKLAEVRSALSKQGAAYHLISSLDDMAWLFNIRGNDVSYNPVVLSFALINQDHAKIFINPDKLTADDKAQLLKEGVEVFDYEEIEDALKRIPENSSIFIDPKRNCFAYSKLIPKTVRVIKDTNPSTQLKAIKNETELANTRNAMVKDGVAITRFLKWLSENIGKTLITELSAAAELRKFRAAQEGFVGDSFNTISAYKAHGALPHYGASEQSNSEVKAEGLFLVDSGGQYFYGTTDITRTIPMGNNTEEEQMDYTLVLKGMIDGCKSRFPKGTCGYQIDAITRKPLWDYALNYGHGTGHGVGYFLNVHEGPQVFNPTATPVAIELGMITSVEPGIYRPGKHGIRIENLVNTIKDVSNEFNEFYAFECLTIAPISTKIVKKDLLEQNQIDWLNGYNALVFEKLSPFLNEDEVAWLKEETREFSILS</sequence>
<dbReference type="InterPro" id="IPR050422">
    <property type="entry name" value="X-Pro_aminopeptidase_P"/>
</dbReference>
<dbReference type="InterPro" id="IPR029149">
    <property type="entry name" value="Creatin/AminoP/Spt16_N"/>
</dbReference>
<dbReference type="InterPro" id="IPR033740">
    <property type="entry name" value="Pept_M24B"/>
</dbReference>
<keyword evidence="7" id="KW-0031">Aminopeptidase</keyword>
<keyword evidence="8" id="KW-1185">Reference proteome</keyword>
<dbReference type="GO" id="GO:0004177">
    <property type="term" value="F:aminopeptidase activity"/>
    <property type="evidence" value="ECO:0007669"/>
    <property type="project" value="UniProtKB-KW"/>
</dbReference>
<feature type="domain" description="Peptidase M24 C-terminal" evidence="6">
    <location>
        <begin position="531"/>
        <end position="590"/>
    </location>
</feature>
<organism evidence="7 8">
    <name type="scientific">Pedobacter panaciterrae</name>
    <dbReference type="NCBI Taxonomy" id="363849"/>
    <lineage>
        <taxon>Bacteria</taxon>
        <taxon>Pseudomonadati</taxon>
        <taxon>Bacteroidota</taxon>
        <taxon>Sphingobacteriia</taxon>
        <taxon>Sphingobacteriales</taxon>
        <taxon>Sphingobacteriaceae</taxon>
        <taxon>Pedobacter</taxon>
    </lineage>
</organism>
<keyword evidence="2" id="KW-0479">Metal-binding</keyword>
<evidence type="ECO:0000256" key="1">
    <source>
        <dbReference type="ARBA" id="ARBA00008766"/>
    </source>
</evidence>
<name>A0ABU8NTM8_9SPHI</name>
<dbReference type="Gene3D" id="3.90.230.10">
    <property type="entry name" value="Creatinase/methionine aminopeptidase superfamily"/>
    <property type="match status" value="1"/>
</dbReference>
<dbReference type="CDD" id="cd01085">
    <property type="entry name" value="APP"/>
    <property type="match status" value="1"/>
</dbReference>
<proteinExistence type="inferred from homology"/>
<dbReference type="RefSeq" id="WP_337717994.1">
    <property type="nucleotide sequence ID" value="NZ_JBBEUB010000014.1"/>
</dbReference>
<dbReference type="Pfam" id="PF16189">
    <property type="entry name" value="Creatinase_N_2"/>
    <property type="match status" value="1"/>
</dbReference>
<comment type="caution">
    <text evidence="7">The sequence shown here is derived from an EMBL/GenBank/DDBJ whole genome shotgun (WGS) entry which is preliminary data.</text>
</comment>
<evidence type="ECO:0000259" key="5">
    <source>
        <dbReference type="Pfam" id="PF01321"/>
    </source>
</evidence>
<gene>
    <name evidence="7" type="ORF">WAE58_24485</name>
</gene>
<dbReference type="Proteomes" id="UP001378956">
    <property type="component" value="Unassembled WGS sequence"/>
</dbReference>
<evidence type="ECO:0000259" key="4">
    <source>
        <dbReference type="Pfam" id="PF00557"/>
    </source>
</evidence>
<dbReference type="SUPFAM" id="SSF55920">
    <property type="entry name" value="Creatinase/aminopeptidase"/>
    <property type="match status" value="1"/>
</dbReference>
<dbReference type="InterPro" id="IPR032416">
    <property type="entry name" value="Peptidase_M24_C"/>
</dbReference>
<dbReference type="Pfam" id="PF01321">
    <property type="entry name" value="Creatinase_N"/>
    <property type="match status" value="1"/>
</dbReference>
<dbReference type="PANTHER" id="PTHR43763">
    <property type="entry name" value="XAA-PRO AMINOPEPTIDASE 1"/>
    <property type="match status" value="1"/>
</dbReference>
<dbReference type="EC" id="3.4.11.9" evidence="7"/>
<evidence type="ECO:0000259" key="6">
    <source>
        <dbReference type="Pfam" id="PF16188"/>
    </source>
</evidence>
<dbReference type="Pfam" id="PF00557">
    <property type="entry name" value="Peptidase_M24"/>
    <property type="match status" value="1"/>
</dbReference>